<evidence type="ECO:0000256" key="2">
    <source>
        <dbReference type="ARBA" id="ARBA00022741"/>
    </source>
</evidence>
<dbReference type="Pfam" id="PF05157">
    <property type="entry name" value="MshEN"/>
    <property type="match status" value="1"/>
</dbReference>
<evidence type="ECO:0000313" key="6">
    <source>
        <dbReference type="EMBL" id="PIT96175.1"/>
    </source>
</evidence>
<dbReference type="GO" id="GO:0005524">
    <property type="term" value="F:ATP binding"/>
    <property type="evidence" value="ECO:0007669"/>
    <property type="project" value="UniProtKB-KW"/>
</dbReference>
<feature type="domain" description="Bacterial type II secretion system protein E" evidence="5">
    <location>
        <begin position="443"/>
        <end position="457"/>
    </location>
</feature>
<dbReference type="PANTHER" id="PTHR30258">
    <property type="entry name" value="TYPE II SECRETION SYSTEM PROTEIN GSPE-RELATED"/>
    <property type="match status" value="1"/>
</dbReference>
<comment type="similarity">
    <text evidence="1">Belongs to the GSP E family.</text>
</comment>
<dbReference type="PANTHER" id="PTHR30258:SF1">
    <property type="entry name" value="PROTEIN TRANSPORT PROTEIN HOFB HOMOLOG"/>
    <property type="match status" value="1"/>
</dbReference>
<evidence type="ECO:0000256" key="1">
    <source>
        <dbReference type="ARBA" id="ARBA00006611"/>
    </source>
</evidence>
<gene>
    <name evidence="6" type="ORF">COT94_01775</name>
</gene>
<organism evidence="6 7">
    <name type="scientific">Candidatus Falkowbacteria bacterium CG10_big_fil_rev_8_21_14_0_10_37_14</name>
    <dbReference type="NCBI Taxonomy" id="1974561"/>
    <lineage>
        <taxon>Bacteria</taxon>
        <taxon>Candidatus Falkowiibacteriota</taxon>
    </lineage>
</organism>
<evidence type="ECO:0000256" key="4">
    <source>
        <dbReference type="SAM" id="MobiDB-lite"/>
    </source>
</evidence>
<dbReference type="CDD" id="cd01129">
    <property type="entry name" value="PulE-GspE-like"/>
    <property type="match status" value="1"/>
</dbReference>
<protein>
    <recommendedName>
        <fullName evidence="5">Bacterial type II secretion system protein E domain-containing protein</fullName>
    </recommendedName>
</protein>
<dbReference type="InterPro" id="IPR037257">
    <property type="entry name" value="T2SS_E_N_sf"/>
</dbReference>
<dbReference type="InterPro" id="IPR007831">
    <property type="entry name" value="T2SS_GspE_N"/>
</dbReference>
<dbReference type="InterPro" id="IPR001482">
    <property type="entry name" value="T2SS/T4SS_dom"/>
</dbReference>
<dbReference type="GO" id="GO:0016887">
    <property type="term" value="F:ATP hydrolysis activity"/>
    <property type="evidence" value="ECO:0007669"/>
    <property type="project" value="TreeGrafter"/>
</dbReference>
<dbReference type="GO" id="GO:0005886">
    <property type="term" value="C:plasma membrane"/>
    <property type="evidence" value="ECO:0007669"/>
    <property type="project" value="TreeGrafter"/>
</dbReference>
<dbReference type="AlphaFoldDB" id="A0A2M6WTQ2"/>
<dbReference type="Proteomes" id="UP000228533">
    <property type="component" value="Unassembled WGS sequence"/>
</dbReference>
<dbReference type="SMART" id="SM00382">
    <property type="entry name" value="AAA"/>
    <property type="match status" value="1"/>
</dbReference>
<dbReference type="Gene3D" id="3.30.300.160">
    <property type="entry name" value="Type II secretion system, protein E, N-terminal domain"/>
    <property type="match status" value="1"/>
</dbReference>
<evidence type="ECO:0000259" key="5">
    <source>
        <dbReference type="PROSITE" id="PS00662"/>
    </source>
</evidence>
<dbReference type="Pfam" id="PF00437">
    <property type="entry name" value="T2SSE"/>
    <property type="match status" value="1"/>
</dbReference>
<comment type="caution">
    <text evidence="6">The sequence shown here is derived from an EMBL/GenBank/DDBJ whole genome shotgun (WGS) entry which is preliminary data.</text>
</comment>
<dbReference type="InterPro" id="IPR003593">
    <property type="entry name" value="AAA+_ATPase"/>
</dbReference>
<sequence>MERDNQNSIANSNSLESVNELPTQGLSVTPDTSGSMTEQAPVQVEQVKTASSTHTGNISKKQERFLAFLLSKNLLTTEQWQTLTTEISGPEAKDLELLLVKGEYIKGENLTKAKAEFLNLPYVNLGEIEIKEDILNNISSEVAENYKVICFDKQAKRLSIGLVDPENYHAIEAIDFLAIKNSLQVEYYLISSASFANAFRQYQKFNKEVAGALKQKEEEERLEINEGESDDSSFEDIVRNAPVAKIVNEIIKHAVDSGASDVHIEPMEKDTRVRYRVDGILQATLTLPKNIHDSVIARIKVMSKLKLDETRVPQGGRIRLLVDGKDIDFRVSVMPLMGEEKVVMRVLDTTKGVLTLDQLGFTGSGREVIETNIKKTVGILLITGPTGSGKSTTLYSILNSLNADGVNIVTLEDPVEYFVHGVNQSQIRPEIGFTFASGLRSLLRQDPDVMMVGEIRDAETAELAIHAALTGHLVLSTLHTNDAIGAVPRLLDMGIEPFLLGSVLNVVVAQRLARRLCPYCRKAMNQNDKIVTDLAAQIAAIKIEIVKKSWPEYDPAKPLNIYEPVGCLRCGHSGYKSRVCINEVLDIEDHVKEAIINKHGVITEEDVKANQPFLNVNEDGLIKVCQGITSLQEIMRVMNE</sequence>
<keyword evidence="3" id="KW-0067">ATP-binding</keyword>
<dbReference type="InterPro" id="IPR027417">
    <property type="entry name" value="P-loop_NTPase"/>
</dbReference>
<proteinExistence type="inferred from homology"/>
<dbReference type="Gene3D" id="3.30.450.90">
    <property type="match status" value="1"/>
</dbReference>
<keyword evidence="2" id="KW-0547">Nucleotide-binding</keyword>
<evidence type="ECO:0000313" key="7">
    <source>
        <dbReference type="Proteomes" id="UP000228533"/>
    </source>
</evidence>
<dbReference type="PROSITE" id="PS00662">
    <property type="entry name" value="T2SP_E"/>
    <property type="match status" value="1"/>
</dbReference>
<dbReference type="Gene3D" id="3.40.50.300">
    <property type="entry name" value="P-loop containing nucleotide triphosphate hydrolases"/>
    <property type="match status" value="1"/>
</dbReference>
<name>A0A2M6WTQ2_9BACT</name>
<dbReference type="EMBL" id="PFAM01000012">
    <property type="protein sequence ID" value="PIT96175.1"/>
    <property type="molecule type" value="Genomic_DNA"/>
</dbReference>
<dbReference type="SUPFAM" id="SSF160246">
    <property type="entry name" value="EspE N-terminal domain-like"/>
    <property type="match status" value="1"/>
</dbReference>
<accession>A0A2M6WTQ2</accession>
<dbReference type="SUPFAM" id="SSF52540">
    <property type="entry name" value="P-loop containing nucleoside triphosphate hydrolases"/>
    <property type="match status" value="1"/>
</dbReference>
<evidence type="ECO:0000256" key="3">
    <source>
        <dbReference type="ARBA" id="ARBA00022840"/>
    </source>
</evidence>
<feature type="region of interest" description="Disordered" evidence="4">
    <location>
        <begin position="1"/>
        <end position="42"/>
    </location>
</feature>
<reference evidence="7" key="1">
    <citation type="submission" date="2017-09" db="EMBL/GenBank/DDBJ databases">
        <title>Depth-based differentiation of microbial function through sediment-hosted aquifers and enrichment of novel symbionts in the deep terrestrial subsurface.</title>
        <authorList>
            <person name="Probst A.J."/>
            <person name="Ladd B."/>
            <person name="Jarett J.K."/>
            <person name="Geller-Mcgrath D.E."/>
            <person name="Sieber C.M.K."/>
            <person name="Emerson J.B."/>
            <person name="Anantharaman K."/>
            <person name="Thomas B.C."/>
            <person name="Malmstrom R."/>
            <person name="Stieglmeier M."/>
            <person name="Klingl A."/>
            <person name="Woyke T."/>
            <person name="Ryan C.M."/>
            <person name="Banfield J.F."/>
        </authorList>
    </citation>
    <scope>NUCLEOTIDE SEQUENCE [LARGE SCALE GENOMIC DNA]</scope>
</reference>